<feature type="region of interest" description="Disordered" evidence="1">
    <location>
        <begin position="224"/>
        <end position="276"/>
    </location>
</feature>
<name>A0A0C3JQR3_PISTI</name>
<dbReference type="HOGENOM" id="CLU_495326_0_0_1"/>
<feature type="compositionally biased region" description="Low complexity" evidence="1">
    <location>
        <begin position="94"/>
        <end position="114"/>
    </location>
</feature>
<protein>
    <submittedName>
        <fullName evidence="2">Uncharacterized protein</fullName>
    </submittedName>
</protein>
<feature type="compositionally biased region" description="Polar residues" evidence="1">
    <location>
        <begin position="348"/>
        <end position="359"/>
    </location>
</feature>
<evidence type="ECO:0000256" key="1">
    <source>
        <dbReference type="SAM" id="MobiDB-lite"/>
    </source>
</evidence>
<evidence type="ECO:0000313" key="2">
    <source>
        <dbReference type="EMBL" id="KIO11518.1"/>
    </source>
</evidence>
<gene>
    <name evidence="2" type="ORF">M404DRAFT_787368</name>
</gene>
<dbReference type="Proteomes" id="UP000054217">
    <property type="component" value="Unassembled WGS sequence"/>
</dbReference>
<feature type="compositionally biased region" description="Polar residues" evidence="1">
    <location>
        <begin position="145"/>
        <end position="154"/>
    </location>
</feature>
<feature type="region of interest" description="Disordered" evidence="1">
    <location>
        <begin position="311"/>
        <end position="410"/>
    </location>
</feature>
<keyword evidence="3" id="KW-1185">Reference proteome</keyword>
<feature type="compositionally biased region" description="Low complexity" evidence="1">
    <location>
        <begin position="376"/>
        <end position="399"/>
    </location>
</feature>
<proteinExistence type="predicted"/>
<feature type="compositionally biased region" description="Low complexity" evidence="1">
    <location>
        <begin position="125"/>
        <end position="144"/>
    </location>
</feature>
<dbReference type="STRING" id="870435.A0A0C3JQR3"/>
<accession>A0A0C3JQR3</accession>
<feature type="region of interest" description="Disordered" evidence="1">
    <location>
        <begin position="43"/>
        <end position="154"/>
    </location>
</feature>
<evidence type="ECO:0000313" key="3">
    <source>
        <dbReference type="Proteomes" id="UP000054217"/>
    </source>
</evidence>
<sequence length="550" mass="58828">MSPSPSDLSHPRPSLLSSILVAQTKKKTEHPPVSLSFIIPAQTSSGSAQMSSSSSYRPSHLHRVALQSNGKRPFEECGYDSDPDTSLNSGTQASGSGSSGSSHHFSSSSSSSSSTGDGRNKRARSTSSSSNSDHSSSSDVSTSTGYDTAPSSSRSDLRLGALFASQDRNVSDLAIELPRPTFTASVPATASVSSEDNLRSSLERFNEFERQIAALRSSIATSRPSLLPQMGSSGHAPREDWQAVSSSFQPMSSGGLNAPETGDESTHSIQDDTFPSISPFSFTNGISSSRPSVSSTGSGFYPFQYSNLTRNPTVSSSYSPTPGRPSTENERSGATIGSGSAPPGMASTRPNVGMRQSSGSRLSPPPPPPRLRPIRRSPSPLILEPAVSPSSSDDASLASNGVIDSDSRLPVTHRRSDNISPDNFEIQPGSQVERGQFFDRSLSVGLLRVASLQPGNVQVFRCVYRPVGSIQEPDLPSFVYMGQMHRIRPIARIFIHASTRCRRQILSCLRMQQSKGRYLLGNTFGHHFMKVVALTFLATLVTNRARKADH</sequence>
<feature type="compositionally biased region" description="Polar residues" evidence="1">
    <location>
        <begin position="311"/>
        <end position="326"/>
    </location>
</feature>
<reference evidence="2 3" key="1">
    <citation type="submission" date="2014-04" db="EMBL/GenBank/DDBJ databases">
        <authorList>
            <consortium name="DOE Joint Genome Institute"/>
            <person name="Kuo A."/>
            <person name="Kohler A."/>
            <person name="Costa M.D."/>
            <person name="Nagy L.G."/>
            <person name="Floudas D."/>
            <person name="Copeland A."/>
            <person name="Barry K.W."/>
            <person name="Cichocki N."/>
            <person name="Veneault-Fourrey C."/>
            <person name="LaButti K."/>
            <person name="Lindquist E.A."/>
            <person name="Lipzen A."/>
            <person name="Lundell T."/>
            <person name="Morin E."/>
            <person name="Murat C."/>
            <person name="Sun H."/>
            <person name="Tunlid A."/>
            <person name="Henrissat B."/>
            <person name="Grigoriev I.V."/>
            <person name="Hibbett D.S."/>
            <person name="Martin F."/>
            <person name="Nordberg H.P."/>
            <person name="Cantor M.N."/>
            <person name="Hua S.X."/>
        </authorList>
    </citation>
    <scope>NUCLEOTIDE SEQUENCE [LARGE SCALE GENOMIC DNA]</scope>
    <source>
        <strain evidence="2 3">Marx 270</strain>
    </source>
</reference>
<organism evidence="2 3">
    <name type="scientific">Pisolithus tinctorius Marx 270</name>
    <dbReference type="NCBI Taxonomy" id="870435"/>
    <lineage>
        <taxon>Eukaryota</taxon>
        <taxon>Fungi</taxon>
        <taxon>Dikarya</taxon>
        <taxon>Basidiomycota</taxon>
        <taxon>Agaricomycotina</taxon>
        <taxon>Agaricomycetes</taxon>
        <taxon>Agaricomycetidae</taxon>
        <taxon>Boletales</taxon>
        <taxon>Sclerodermatineae</taxon>
        <taxon>Pisolithaceae</taxon>
        <taxon>Pisolithus</taxon>
    </lineage>
</organism>
<feature type="compositionally biased region" description="Polar residues" evidence="1">
    <location>
        <begin position="84"/>
        <end position="93"/>
    </location>
</feature>
<feature type="compositionally biased region" description="Polar residues" evidence="1">
    <location>
        <begin position="243"/>
        <end position="255"/>
    </location>
</feature>
<feature type="compositionally biased region" description="Low complexity" evidence="1">
    <location>
        <begin position="44"/>
        <end position="58"/>
    </location>
</feature>
<reference evidence="3" key="2">
    <citation type="submission" date="2015-01" db="EMBL/GenBank/DDBJ databases">
        <title>Evolutionary Origins and Diversification of the Mycorrhizal Mutualists.</title>
        <authorList>
            <consortium name="DOE Joint Genome Institute"/>
            <consortium name="Mycorrhizal Genomics Consortium"/>
            <person name="Kohler A."/>
            <person name="Kuo A."/>
            <person name="Nagy L.G."/>
            <person name="Floudas D."/>
            <person name="Copeland A."/>
            <person name="Barry K.W."/>
            <person name="Cichocki N."/>
            <person name="Veneault-Fourrey C."/>
            <person name="LaButti K."/>
            <person name="Lindquist E.A."/>
            <person name="Lipzen A."/>
            <person name="Lundell T."/>
            <person name="Morin E."/>
            <person name="Murat C."/>
            <person name="Riley R."/>
            <person name="Ohm R."/>
            <person name="Sun H."/>
            <person name="Tunlid A."/>
            <person name="Henrissat B."/>
            <person name="Grigoriev I.V."/>
            <person name="Hibbett D.S."/>
            <person name="Martin F."/>
        </authorList>
    </citation>
    <scope>NUCLEOTIDE SEQUENCE [LARGE SCALE GENOMIC DNA]</scope>
    <source>
        <strain evidence="3">Marx 270</strain>
    </source>
</reference>
<dbReference type="OrthoDB" id="8062037at2759"/>
<dbReference type="AlphaFoldDB" id="A0A0C3JQR3"/>
<dbReference type="InParanoid" id="A0A0C3JQR3"/>
<dbReference type="EMBL" id="KN831949">
    <property type="protein sequence ID" value="KIO11518.1"/>
    <property type="molecule type" value="Genomic_DNA"/>
</dbReference>